<sequence>MAGSVSLVALTNDAAKRCRRMADSLTELGASIGKRRATFSSMAAECLITHDVLQRLEASLAPETQDDVSADHQNQEGLRHCFDVLVQPINTTLDEIDAEVRRVRRYSAQQDPFVQSKLVPILQDFLYDARRGLRENRSSLSIIMDCIDSGILAEAKVELQQPSPFSSMEKISDILQSHPRVAILLKRQSSRLQIQQQMARVKPKSSRGFRMGSKGAKKLHEGITKGDYAMVCKALAAKADPNAAFKSSKAIPIHRALSRTEAALGCEDETASRDLILIVISLILAGANLKVVDENLRTPLIRAVRGEMGDGLVALMLEYGAVVNATDNNRNTALHYAAMQHASAEMKNVETIRTLLAYGADLSIGNKRNRTPLYKAVMWEHMDQAIQLLDYGSNLEIADSNGWTALYGAVHKGNTPLAKLLCERGAFVEKKDKTGQTPLHYAVSQGRQEIVQVLVAAGADVNFISKGETPLCRATAKSNGPLINYLLSHGADVSVPSPGYNGALPIHIAAIGRDLDVLAALIEAGSFIDAQDGAGRTPLAWAMEAGRDEIVHLLMNKGASLEL</sequence>
<name>A0ABR2UIP2_9PEZI</name>
<feature type="repeat" description="ANK" evidence="3">
    <location>
        <begin position="501"/>
        <end position="533"/>
    </location>
</feature>
<evidence type="ECO:0000313" key="5">
    <source>
        <dbReference type="Proteomes" id="UP001408356"/>
    </source>
</evidence>
<dbReference type="PANTHER" id="PTHR24126:SF14">
    <property type="entry name" value="ANK_REP_REGION DOMAIN-CONTAINING PROTEIN"/>
    <property type="match status" value="1"/>
</dbReference>
<dbReference type="EMBL" id="JARVKF010000426">
    <property type="protein sequence ID" value="KAK9414497.1"/>
    <property type="molecule type" value="Genomic_DNA"/>
</dbReference>
<feature type="repeat" description="ANK" evidence="3">
    <location>
        <begin position="368"/>
        <end position="400"/>
    </location>
</feature>
<dbReference type="InterPro" id="IPR002110">
    <property type="entry name" value="Ankyrin_rpt"/>
</dbReference>
<dbReference type="Gene3D" id="1.25.40.20">
    <property type="entry name" value="Ankyrin repeat-containing domain"/>
    <property type="match status" value="4"/>
</dbReference>
<feature type="repeat" description="ANK" evidence="3">
    <location>
        <begin position="534"/>
        <end position="563"/>
    </location>
</feature>
<organism evidence="4 5">
    <name type="scientific">Seiridium unicorne</name>
    <dbReference type="NCBI Taxonomy" id="138068"/>
    <lineage>
        <taxon>Eukaryota</taxon>
        <taxon>Fungi</taxon>
        <taxon>Dikarya</taxon>
        <taxon>Ascomycota</taxon>
        <taxon>Pezizomycotina</taxon>
        <taxon>Sordariomycetes</taxon>
        <taxon>Xylariomycetidae</taxon>
        <taxon>Amphisphaeriales</taxon>
        <taxon>Sporocadaceae</taxon>
        <taxon>Seiridium</taxon>
    </lineage>
</organism>
<comment type="caution">
    <text evidence="4">The sequence shown here is derived from an EMBL/GenBank/DDBJ whole genome shotgun (WGS) entry which is preliminary data.</text>
</comment>
<dbReference type="Pfam" id="PF12796">
    <property type="entry name" value="Ank_2"/>
    <property type="match status" value="2"/>
</dbReference>
<dbReference type="Pfam" id="PF00023">
    <property type="entry name" value="Ank"/>
    <property type="match status" value="1"/>
</dbReference>
<keyword evidence="1" id="KW-0677">Repeat</keyword>
<evidence type="ECO:0000256" key="2">
    <source>
        <dbReference type="ARBA" id="ARBA00023043"/>
    </source>
</evidence>
<protein>
    <recommendedName>
        <fullName evidence="6">Ankyrin repeat protein</fullName>
    </recommendedName>
</protein>
<dbReference type="SUPFAM" id="SSF48403">
    <property type="entry name" value="Ankyrin repeat"/>
    <property type="match status" value="1"/>
</dbReference>
<feature type="repeat" description="ANK" evidence="3">
    <location>
        <begin position="434"/>
        <end position="466"/>
    </location>
</feature>
<dbReference type="PROSITE" id="PS50297">
    <property type="entry name" value="ANK_REP_REGION"/>
    <property type="match status" value="5"/>
</dbReference>
<keyword evidence="2 3" id="KW-0040">ANK repeat</keyword>
<evidence type="ECO:0000313" key="4">
    <source>
        <dbReference type="EMBL" id="KAK9414497.1"/>
    </source>
</evidence>
<keyword evidence="5" id="KW-1185">Reference proteome</keyword>
<dbReference type="PROSITE" id="PS50088">
    <property type="entry name" value="ANK_REPEAT"/>
    <property type="match status" value="8"/>
</dbReference>
<evidence type="ECO:0000256" key="3">
    <source>
        <dbReference type="PROSITE-ProRule" id="PRU00023"/>
    </source>
</evidence>
<dbReference type="PRINTS" id="PR01415">
    <property type="entry name" value="ANKYRIN"/>
</dbReference>
<accession>A0ABR2UIP2</accession>
<feature type="repeat" description="ANK" evidence="3">
    <location>
        <begin position="295"/>
        <end position="328"/>
    </location>
</feature>
<dbReference type="PANTHER" id="PTHR24126">
    <property type="entry name" value="ANKYRIN REPEAT, PH AND SEC7 DOMAIN CONTAINING PROTEIN SECG-RELATED"/>
    <property type="match status" value="1"/>
</dbReference>
<reference evidence="4 5" key="1">
    <citation type="journal article" date="2024" name="J. Plant Pathol.">
        <title>Sequence and assembly of the genome of Seiridium unicorne, isolate CBS 538.82, causal agent of cypress canker disease.</title>
        <authorList>
            <person name="Scali E."/>
            <person name="Rocca G.D."/>
            <person name="Danti R."/>
            <person name="Garbelotto M."/>
            <person name="Barberini S."/>
            <person name="Baroncelli R."/>
            <person name="Emiliani G."/>
        </authorList>
    </citation>
    <scope>NUCLEOTIDE SEQUENCE [LARGE SCALE GENOMIC DNA]</scope>
    <source>
        <strain evidence="4 5">BM-138-508</strain>
    </source>
</reference>
<evidence type="ECO:0000256" key="1">
    <source>
        <dbReference type="ARBA" id="ARBA00022737"/>
    </source>
</evidence>
<dbReference type="InterPro" id="IPR036770">
    <property type="entry name" value="Ankyrin_rpt-contain_sf"/>
</dbReference>
<feature type="repeat" description="ANK" evidence="3">
    <location>
        <begin position="401"/>
        <end position="433"/>
    </location>
</feature>
<feature type="repeat" description="ANK" evidence="3">
    <location>
        <begin position="329"/>
        <end position="367"/>
    </location>
</feature>
<evidence type="ECO:0008006" key="6">
    <source>
        <dbReference type="Google" id="ProtNLM"/>
    </source>
</evidence>
<dbReference type="SMART" id="SM00248">
    <property type="entry name" value="ANK"/>
    <property type="match status" value="9"/>
</dbReference>
<dbReference type="Proteomes" id="UP001408356">
    <property type="component" value="Unassembled WGS sequence"/>
</dbReference>
<feature type="repeat" description="ANK" evidence="3">
    <location>
        <begin position="466"/>
        <end position="498"/>
    </location>
</feature>
<proteinExistence type="predicted"/>
<gene>
    <name evidence="4" type="ORF">SUNI508_11207</name>
</gene>